<comment type="caution">
    <text evidence="3">The sequence shown here is derived from an EMBL/GenBank/DDBJ whole genome shotgun (WGS) entry which is preliminary data.</text>
</comment>
<dbReference type="Gene3D" id="3.30.70.100">
    <property type="match status" value="1"/>
</dbReference>
<organism evidence="3 4">
    <name type="scientific">Seminavis robusta</name>
    <dbReference type="NCBI Taxonomy" id="568900"/>
    <lineage>
        <taxon>Eukaryota</taxon>
        <taxon>Sar</taxon>
        <taxon>Stramenopiles</taxon>
        <taxon>Ochrophyta</taxon>
        <taxon>Bacillariophyta</taxon>
        <taxon>Bacillariophyceae</taxon>
        <taxon>Bacillariophycidae</taxon>
        <taxon>Naviculales</taxon>
        <taxon>Naviculaceae</taxon>
        <taxon>Seminavis</taxon>
    </lineage>
</organism>
<dbReference type="PANTHER" id="PTHR40624:SF1">
    <property type="entry name" value="BIOSYNTHESIS MONOOXYGENASE, PUTATIVE (AFU_ORTHOLOGUE AFUA_1G12025)-RELATED"/>
    <property type="match status" value="1"/>
</dbReference>
<accession>A0A9N8H8E0</accession>
<sequence>MAVPSSTNSNSPLRGILRRISSRPSPQSKQPIFAVVAILVFLVILVHLPLNESSIYHQMIRQGSSSNAKAFSLLVTLQFQDDSAKKEFLEIARPMMDYVYKNEPTTLGYELLFSDKDPLQVLFLERYVDKDEAYLKIHKSSAAFLTFRPKLQALQQAGRVTMSGNSYEDSGFGFMGRTSS</sequence>
<dbReference type="InterPro" id="IPR007138">
    <property type="entry name" value="ABM_dom"/>
</dbReference>
<feature type="domain" description="ABM" evidence="2">
    <location>
        <begin position="74"/>
        <end position="148"/>
    </location>
</feature>
<dbReference type="Pfam" id="PF03992">
    <property type="entry name" value="ABM"/>
    <property type="match status" value="1"/>
</dbReference>
<evidence type="ECO:0000259" key="2">
    <source>
        <dbReference type="Pfam" id="PF03992"/>
    </source>
</evidence>
<keyword evidence="1" id="KW-1133">Transmembrane helix</keyword>
<name>A0A9N8H8E0_9STRA</name>
<gene>
    <name evidence="3" type="ORF">SEMRO_166_G074190.1</name>
</gene>
<dbReference type="OrthoDB" id="10011777at2759"/>
<dbReference type="InterPro" id="IPR011008">
    <property type="entry name" value="Dimeric_a/b-barrel"/>
</dbReference>
<protein>
    <recommendedName>
        <fullName evidence="2">ABM domain-containing protein</fullName>
    </recommendedName>
</protein>
<evidence type="ECO:0000256" key="1">
    <source>
        <dbReference type="SAM" id="Phobius"/>
    </source>
</evidence>
<dbReference type="PANTHER" id="PTHR40624">
    <property type="entry name" value="BIOSYNTHESIS MONOOXYGENASE, PUTATIVE (AFU_ORTHOLOGUE AFUA_1G12025)-RELATED"/>
    <property type="match status" value="1"/>
</dbReference>
<keyword evidence="4" id="KW-1185">Reference proteome</keyword>
<reference evidence="3" key="1">
    <citation type="submission" date="2020-06" db="EMBL/GenBank/DDBJ databases">
        <authorList>
            <consortium name="Plant Systems Biology data submission"/>
        </authorList>
    </citation>
    <scope>NUCLEOTIDE SEQUENCE</scope>
    <source>
        <strain evidence="3">D6</strain>
    </source>
</reference>
<dbReference type="SUPFAM" id="SSF54909">
    <property type="entry name" value="Dimeric alpha+beta barrel"/>
    <property type="match status" value="1"/>
</dbReference>
<evidence type="ECO:0000313" key="3">
    <source>
        <dbReference type="EMBL" id="CAB9503457.1"/>
    </source>
</evidence>
<proteinExistence type="predicted"/>
<feature type="transmembrane region" description="Helical" evidence="1">
    <location>
        <begin position="32"/>
        <end position="50"/>
    </location>
</feature>
<dbReference type="AlphaFoldDB" id="A0A9N8H8E0"/>
<keyword evidence="1" id="KW-0472">Membrane</keyword>
<keyword evidence="1" id="KW-0812">Transmembrane</keyword>
<evidence type="ECO:0000313" key="4">
    <source>
        <dbReference type="Proteomes" id="UP001153069"/>
    </source>
</evidence>
<dbReference type="EMBL" id="CAICTM010000165">
    <property type="protein sequence ID" value="CAB9503457.1"/>
    <property type="molecule type" value="Genomic_DNA"/>
</dbReference>
<dbReference type="Proteomes" id="UP001153069">
    <property type="component" value="Unassembled WGS sequence"/>
</dbReference>